<accession>A0A5R8KKP0</accession>
<evidence type="ECO:0000313" key="3">
    <source>
        <dbReference type="Proteomes" id="UP000306196"/>
    </source>
</evidence>
<dbReference type="OrthoDB" id="178232at2"/>
<reference evidence="2 3" key="1">
    <citation type="submission" date="2019-05" db="EMBL/GenBank/DDBJ databases">
        <title>Verrucobacter flavum gen. nov., sp. nov. a new member of the family Verrucomicrobiaceae.</title>
        <authorList>
            <person name="Szuroczki S."/>
            <person name="Abbaszade G."/>
            <person name="Szabo A."/>
            <person name="Felfoldi T."/>
            <person name="Schumann P."/>
            <person name="Boka K."/>
            <person name="Keki Z."/>
            <person name="Toumi M."/>
            <person name="Toth E."/>
        </authorList>
    </citation>
    <scope>NUCLEOTIDE SEQUENCE [LARGE SCALE GENOMIC DNA]</scope>
    <source>
        <strain evidence="2 3">MG-N-17</strain>
    </source>
</reference>
<dbReference type="EMBL" id="VAUV01000001">
    <property type="protein sequence ID" value="TLD72817.1"/>
    <property type="molecule type" value="Genomic_DNA"/>
</dbReference>
<feature type="transmembrane region" description="Helical" evidence="1">
    <location>
        <begin position="1403"/>
        <end position="1425"/>
    </location>
</feature>
<feature type="transmembrane region" description="Helical" evidence="1">
    <location>
        <begin position="1431"/>
        <end position="1450"/>
    </location>
</feature>
<keyword evidence="1" id="KW-0812">Transmembrane</keyword>
<sequence length="1466" mass="160298">MKTLTRISLLAGAGWLALAGGLWAEEGAVAKKPERREVWVPSEDLETVLKAHPNAVLLDRESYERLVRDAGVVSEEEEEKPPVDAVLESVKMKAAPTAGAESLALEVELTVSALKEGWSSVVLPGWPDSVLLQSFGGVGATMAAKDGGERVVAVRGRGRHVVQMVMVLPVERKLGFPVVEVPFFGNPGSLLVAPGEGVDLWNEIVTELDGTKRVVPGEQGRGENSTILLKWREGKLTEADEEKVVTRSLAVAEVSTTEVVTKVQTVFLMNAWSPADMLVFDLPDPEAQVLQVRASGSSEIVWVQKGGVVEVRKVGGSKLYGLDFVLSKSLPVGVGGRADFAMDVPRLRGAGQSWFRLMLVLQEGVESSGWDEEDGELFVPTEHDRAMAAAKPAVMAEPTVMGIRFAVMPEKVMAKVRRLGDRFSVDADLLAKLGQHEVALTRTLTFHGEEGGVGRTLLTLPIGEKFIGMETACELKPQWKRVGQVGIEIMWPKALTRGAKTVYTLRTRPELPNLAGGSAVLELGNVEVKEASRVAGYVAVDFDEGWRVSPLKTTGLEERDGRTTPVRGKMAWFTLREFGLELSMARHEPLLDAMVTAYALPRARVVEIEGQVRVAVSRAPLRVVEVKFPEAVSGLVRWDSPLIGERRLDAKSGVWTLTLRKELLGAENLRFHVSLPAVESGDGEAKVLKAALPRMAMPKARRFAGSWVIEANTDTELAFETKGLQPMDALRAPTVEGYSARHRVLAVYGFGASEHELKLTATRHESTRLTSAVVTRLELQSVVGLDGGARHQAVMRVKHSGDQFFAMRLPDRAALLSAMVDLQPVKPISAGEGEVRLPLSGRGDGSGVVIKVIYQTQSGVWASRGKQAFRPPVFDAVVPVLKTSWQVHAPEGFSYREPRTSLSLVRGGEEARSLWNGWASKSVDFVAGGGAVKQTDMESLRVLELTDRMPVHRVENEIDRGAESKLRQLLFPSVQFKDASLEEALEFLRIKSRDFDAEERDPAKKGLRVIESDSVKGKGGKITLDLREVPMDEALRYVTELAGVGFEIEGGMVVVKTLEEIEGRLRTAEWHGVPSTGVFAGIQGAQAIDVLKGLGFAFNEGATAEYEPRSGRLTMTNRKAELDGVQQWLYQWDSALRVQEEAKFKEEDAGIAYGSTIDDSSYYSSKMKNIILPELKLSGVPMDKAIEVLRVKSREHDSEERDPARKGVNFVLRLNGVPSTATISLELKDVPLDEALRYVTELANMKYRVEKFAVVVVPLSEVGEEMYSKVFTVAPDFLGADANAEDVLKRGGITFPEGASAVFSPSTSQLMVRNTQPNVDAVDAYVGALRMVTMVAPVEKAGLLPVELDLPVAGRRFEFEGAMKPEVLEFSYVSWRRQMVGACLWMVVGAGAFWALGRRSPWAMTLAAVILLTCVPLLLSVSWWAVLNAVLAGWLVAGLVRFLWGLAWWVEGLVLMNLNEPAAVKE</sequence>
<name>A0A5R8KKP0_9BACT</name>
<keyword evidence="1" id="KW-0472">Membrane</keyword>
<dbReference type="RefSeq" id="WP_138084440.1">
    <property type="nucleotide sequence ID" value="NZ_VAUV01000001.1"/>
</dbReference>
<keyword evidence="3" id="KW-1185">Reference proteome</keyword>
<evidence type="ECO:0000313" key="2">
    <source>
        <dbReference type="EMBL" id="TLD72817.1"/>
    </source>
</evidence>
<organism evidence="2 3">
    <name type="scientific">Phragmitibacter flavus</name>
    <dbReference type="NCBI Taxonomy" id="2576071"/>
    <lineage>
        <taxon>Bacteria</taxon>
        <taxon>Pseudomonadati</taxon>
        <taxon>Verrucomicrobiota</taxon>
        <taxon>Verrucomicrobiia</taxon>
        <taxon>Verrucomicrobiales</taxon>
        <taxon>Verrucomicrobiaceae</taxon>
        <taxon>Phragmitibacter</taxon>
    </lineage>
</organism>
<protein>
    <submittedName>
        <fullName evidence="2">Uncharacterized protein</fullName>
    </submittedName>
</protein>
<keyword evidence="1" id="KW-1133">Transmembrane helix</keyword>
<gene>
    <name evidence="2" type="ORF">FEM03_01730</name>
</gene>
<comment type="caution">
    <text evidence="2">The sequence shown here is derived from an EMBL/GenBank/DDBJ whole genome shotgun (WGS) entry which is preliminary data.</text>
</comment>
<feature type="transmembrane region" description="Helical" evidence="1">
    <location>
        <begin position="1379"/>
        <end position="1396"/>
    </location>
</feature>
<evidence type="ECO:0000256" key="1">
    <source>
        <dbReference type="SAM" id="Phobius"/>
    </source>
</evidence>
<dbReference type="Proteomes" id="UP000306196">
    <property type="component" value="Unassembled WGS sequence"/>
</dbReference>
<proteinExistence type="predicted"/>